<proteinExistence type="predicted"/>
<gene>
    <name evidence="2" type="ORF">KME15_22745</name>
</gene>
<evidence type="ECO:0000313" key="3">
    <source>
        <dbReference type="Proteomes" id="UP000757435"/>
    </source>
</evidence>
<comment type="caution">
    <text evidence="2">The sequence shown here is derived from an EMBL/GenBank/DDBJ whole genome shotgun (WGS) entry which is preliminary data.</text>
</comment>
<organism evidence="2 3">
    <name type="scientific">Drouetiella hepatica Uher 2000/2452</name>
    <dbReference type="NCBI Taxonomy" id="904376"/>
    <lineage>
        <taxon>Bacteria</taxon>
        <taxon>Bacillati</taxon>
        <taxon>Cyanobacteriota</taxon>
        <taxon>Cyanophyceae</taxon>
        <taxon>Oculatellales</taxon>
        <taxon>Oculatellaceae</taxon>
        <taxon>Drouetiella</taxon>
    </lineage>
</organism>
<accession>A0A951QGR5</accession>
<dbReference type="NCBIfam" id="TIGR02532">
    <property type="entry name" value="IV_pilin_GFxxxE"/>
    <property type="match status" value="1"/>
</dbReference>
<sequence>MIRKSSSGHSTFGYTLIEMMTVLVIVGVLSAIAAPGWLSFMNSRRANAARDQVSQVLRQAQAQALRTKQSQTVAFNVTAAPPTITALGVTDPIGNGQLEPNSVTLQAKNGATNISTLEFDTNGNLKNPALDQQGLKITVTVPPNTGAKRCVIVQTLLGAMRSASGTDCN</sequence>
<evidence type="ECO:0000313" key="2">
    <source>
        <dbReference type="EMBL" id="MBW4661501.1"/>
    </source>
</evidence>
<dbReference type="Proteomes" id="UP000757435">
    <property type="component" value="Unassembled WGS sequence"/>
</dbReference>
<reference evidence="2" key="2">
    <citation type="journal article" date="2022" name="Microbiol. Resour. Announc.">
        <title>Metagenome Sequencing to Explore Phylogenomics of Terrestrial Cyanobacteria.</title>
        <authorList>
            <person name="Ward R.D."/>
            <person name="Stajich J.E."/>
            <person name="Johansen J.R."/>
            <person name="Huntemann M."/>
            <person name="Clum A."/>
            <person name="Foster B."/>
            <person name="Foster B."/>
            <person name="Roux S."/>
            <person name="Palaniappan K."/>
            <person name="Varghese N."/>
            <person name="Mukherjee S."/>
            <person name="Reddy T.B.K."/>
            <person name="Daum C."/>
            <person name="Copeland A."/>
            <person name="Chen I.A."/>
            <person name="Ivanova N.N."/>
            <person name="Kyrpides N.C."/>
            <person name="Shapiro N."/>
            <person name="Eloe-Fadrosh E.A."/>
            <person name="Pietrasiak N."/>
        </authorList>
    </citation>
    <scope>NUCLEOTIDE SEQUENCE</scope>
    <source>
        <strain evidence="2">UHER 2000/2452</strain>
    </source>
</reference>
<dbReference type="InterPro" id="IPR012902">
    <property type="entry name" value="N_methyl_site"/>
</dbReference>
<keyword evidence="1" id="KW-1133">Transmembrane helix</keyword>
<dbReference type="SUPFAM" id="SSF54523">
    <property type="entry name" value="Pili subunits"/>
    <property type="match status" value="1"/>
</dbReference>
<keyword evidence="1" id="KW-0472">Membrane</keyword>
<evidence type="ECO:0000256" key="1">
    <source>
        <dbReference type="SAM" id="Phobius"/>
    </source>
</evidence>
<keyword evidence="1" id="KW-0812">Transmembrane</keyword>
<protein>
    <submittedName>
        <fullName evidence="2">Prepilin-type N-terminal cleavage/methylation domain-containing protein</fullName>
    </submittedName>
</protein>
<dbReference type="Pfam" id="PF07963">
    <property type="entry name" value="N_methyl"/>
    <property type="match status" value="1"/>
</dbReference>
<dbReference type="Gene3D" id="3.30.700.10">
    <property type="entry name" value="Glycoprotein, Type 4 Pilin"/>
    <property type="match status" value="1"/>
</dbReference>
<dbReference type="EMBL" id="JAHHHD010000038">
    <property type="protein sequence ID" value="MBW4661501.1"/>
    <property type="molecule type" value="Genomic_DNA"/>
</dbReference>
<reference evidence="2" key="1">
    <citation type="submission" date="2021-05" db="EMBL/GenBank/DDBJ databases">
        <authorList>
            <person name="Pietrasiak N."/>
            <person name="Ward R."/>
            <person name="Stajich J.E."/>
            <person name="Kurbessoian T."/>
        </authorList>
    </citation>
    <scope>NUCLEOTIDE SEQUENCE</scope>
    <source>
        <strain evidence="2">UHER 2000/2452</strain>
    </source>
</reference>
<feature type="transmembrane region" description="Helical" evidence="1">
    <location>
        <begin position="12"/>
        <end position="38"/>
    </location>
</feature>
<dbReference type="InterPro" id="IPR045584">
    <property type="entry name" value="Pilin-like"/>
</dbReference>
<dbReference type="AlphaFoldDB" id="A0A951QGR5"/>
<name>A0A951QGR5_9CYAN</name>